<evidence type="ECO:0000256" key="1">
    <source>
        <dbReference type="ARBA" id="ARBA00022729"/>
    </source>
</evidence>
<keyword evidence="1" id="KW-0732">Signal</keyword>
<dbReference type="InterPro" id="IPR013320">
    <property type="entry name" value="ConA-like_dom_sf"/>
</dbReference>
<protein>
    <submittedName>
        <fullName evidence="2">T9SS type B sorting domain-containing protein</fullName>
    </submittedName>
</protein>
<comment type="caution">
    <text evidence="2">The sequence shown here is derived from an EMBL/GenBank/DDBJ whole genome shotgun (WGS) entry which is preliminary data.</text>
</comment>
<dbReference type="SUPFAM" id="SSF49785">
    <property type="entry name" value="Galactose-binding domain-like"/>
    <property type="match status" value="1"/>
</dbReference>
<proteinExistence type="predicted"/>
<keyword evidence="3" id="KW-1185">Reference proteome</keyword>
<dbReference type="AlphaFoldDB" id="A0A972FUS1"/>
<dbReference type="GO" id="GO:0005975">
    <property type="term" value="P:carbohydrate metabolic process"/>
    <property type="evidence" value="ECO:0007669"/>
    <property type="project" value="UniProtKB-ARBA"/>
</dbReference>
<dbReference type="GO" id="GO:0004553">
    <property type="term" value="F:hydrolase activity, hydrolyzing O-glycosyl compounds"/>
    <property type="evidence" value="ECO:0007669"/>
    <property type="project" value="UniProtKB-ARBA"/>
</dbReference>
<evidence type="ECO:0000313" key="3">
    <source>
        <dbReference type="Proteomes" id="UP000712080"/>
    </source>
</evidence>
<dbReference type="InterPro" id="IPR014755">
    <property type="entry name" value="Cu-Rt/internalin_Ig-like"/>
</dbReference>
<gene>
    <name evidence="2" type="ORF">G6047_08120</name>
</gene>
<reference evidence="2" key="1">
    <citation type="submission" date="2020-02" db="EMBL/GenBank/DDBJ databases">
        <title>Flavobacterium sp. genome.</title>
        <authorList>
            <person name="Jung H.S."/>
            <person name="Baek J.H."/>
            <person name="Jeon C.O."/>
        </authorList>
    </citation>
    <scope>NUCLEOTIDE SEQUENCE</scope>
    <source>
        <strain evidence="2">SE-s28</strain>
    </source>
</reference>
<dbReference type="SUPFAM" id="SSF49899">
    <property type="entry name" value="Concanavalin A-like lectins/glucanases"/>
    <property type="match status" value="1"/>
</dbReference>
<dbReference type="Pfam" id="PF13585">
    <property type="entry name" value="CHU_C"/>
    <property type="match status" value="1"/>
</dbReference>
<accession>A0A972FUS1</accession>
<name>A0A972FUS1_9FLAO</name>
<dbReference type="Gene3D" id="2.60.40.1220">
    <property type="match status" value="2"/>
</dbReference>
<dbReference type="Proteomes" id="UP000712080">
    <property type="component" value="Unassembled WGS sequence"/>
</dbReference>
<evidence type="ECO:0000313" key="2">
    <source>
        <dbReference type="EMBL" id="NMH27995.1"/>
    </source>
</evidence>
<dbReference type="RefSeq" id="WP_169527097.1">
    <property type="nucleotide sequence ID" value="NZ_JAAMPU010000103.1"/>
</dbReference>
<dbReference type="InterPro" id="IPR026341">
    <property type="entry name" value="T9SS_type_B"/>
</dbReference>
<dbReference type="InterPro" id="IPR008979">
    <property type="entry name" value="Galactose-bd-like_sf"/>
</dbReference>
<organism evidence="2 3">
    <name type="scientific">Flavobacterium silvaticum</name>
    <dbReference type="NCBI Taxonomy" id="1852020"/>
    <lineage>
        <taxon>Bacteria</taxon>
        <taxon>Pseudomonadati</taxon>
        <taxon>Bacteroidota</taxon>
        <taxon>Flavobacteriia</taxon>
        <taxon>Flavobacteriales</taxon>
        <taxon>Flavobacteriaceae</taxon>
        <taxon>Flavobacterium</taxon>
    </lineage>
</organism>
<dbReference type="EMBL" id="JAAMPU010000103">
    <property type="protein sequence ID" value="NMH27995.1"/>
    <property type="molecule type" value="Genomic_DNA"/>
</dbReference>
<dbReference type="NCBIfam" id="TIGR04131">
    <property type="entry name" value="Bac_Flav_CTERM"/>
    <property type="match status" value="1"/>
</dbReference>
<sequence length="905" mass="95374">MKINLRHPSGKIYFLFFLLFLGSVNLHAQILTNGDFETGGSGVGFLVHDYTLINPLTGTSNPGFYARTTNPALMNSTYNAGGDHTSGTGNMMVFDGSTLANRFFWTTGNTGGAIGGFTAGTTYIFSFWIKSISNEVTSDDATRANIGIFFVNANNINPANQNFLAPLPSEGWVNIQYSFVATADNAMVRLKTNNGQAIGNDFAIDDFSITEGGLPFEGSYTSVNPTCPIGTDGSITVTLTGGTLPYTSYNLTGSATQTNNNGIFTGLGEGTYNISVSDSDGNQYIQTAIVLEAPNDLELSAPVTICTGDSTALTATGGTGSYTWSANPADSSITNPNSASQTVSPSVTTTYTVTSGSVSSPVNLIENGDFTQGDTLFTTEYTFVADPNPFGVQAAYSVVTNPNAWFTAFSSCGDHTTGSGNLMVFDGSTDPTGNIIVWSNQNPVTILPNTNYTFSYYVASVSPENPARLEVYINGVSQGLPVIAPGATCLWTQVSYNWNSGSNTTANFIIYDRNSSSGGNDFALDDISLKETTTCLYQKTVTVTVTPGTTPTFNPVNAICSGGTLTALPTTSTNGIIGVWSPALNNTATTVYTFTPTAGQCASSTTLTITVNQSTLPTFTAVAPVCSGTALSPLPTTSNNGITGIWSPALNNTATTTYTFTPTAGQCASVTTLTITINPTTTTPVFTAIAPICSGSDLDALPTTSNDGITGTWSPALDNTTTTTYTFTPTEGQCALSTTLTITVNESPEFSISEGCNGVSYTLNAVQDNASGSTYAWFNASGSQIGTASSVVISTSGFYKLIVTQNGCSTEENLNVLSTSCAIQKGISANNDGLNDYFDLESYNVSQLKIFNRYGTDVYSKANYQNEWYGQSNNGDELPDGAYYYVIDFTDLQTKTGWIYINRAQ</sequence>
<dbReference type="Gene3D" id="2.60.120.260">
    <property type="entry name" value="Galactose-binding domain-like"/>
    <property type="match status" value="2"/>
</dbReference>